<name>A0ABU2D3J8_9EURY</name>
<evidence type="ECO:0000313" key="3">
    <source>
        <dbReference type="Proteomes" id="UP001246244"/>
    </source>
</evidence>
<comment type="caution">
    <text evidence="2">The sequence shown here is derived from an EMBL/GenBank/DDBJ whole genome shotgun (WGS) entry which is preliminary data.</text>
</comment>
<sequence length="217" mass="24996">MRDNRFEHSRHLDPYTLNYQRLKMLERISQAVDEGFVNTCDSHLTEVMIDLKTLLEDVEIEMIRRNVELEMSEKPSNKPSQSILWPINHWRVIIILESVNEVLHRTVMARGIPTNVGITNAGKKCIVIVGYKEVQDHKIELLSGDTVYTCVADSKGRLSSIGLQNVGKDVTVLLHLELHEEDKKGTEQEEMLKKLKDDLAEKQEQINQLAKQIKELE</sequence>
<dbReference type="EMBL" id="JAVKPK010000055">
    <property type="protein sequence ID" value="MDR7666561.1"/>
    <property type="molecule type" value="Genomic_DNA"/>
</dbReference>
<accession>A0ABU2D3J8</accession>
<evidence type="ECO:0000256" key="1">
    <source>
        <dbReference type="SAM" id="Coils"/>
    </source>
</evidence>
<reference evidence="3" key="1">
    <citation type="submission" date="2023-07" db="EMBL/GenBank/DDBJ databases">
        <title>Whole-genome sequencing of a new Methanosarcina sp. Z-7115.</title>
        <authorList>
            <person name="Zhilina T.N."/>
            <person name="Merkel A.Y."/>
        </authorList>
    </citation>
    <scope>NUCLEOTIDE SEQUENCE [LARGE SCALE GENOMIC DNA]</scope>
    <source>
        <strain evidence="3">Z-7115</strain>
    </source>
</reference>
<dbReference type="Proteomes" id="UP001246244">
    <property type="component" value="Unassembled WGS sequence"/>
</dbReference>
<gene>
    <name evidence="2" type="ORF">RG963_12365</name>
</gene>
<keyword evidence="1" id="KW-0175">Coiled coil</keyword>
<keyword evidence="3" id="KW-1185">Reference proteome</keyword>
<organism evidence="2 3">
    <name type="scientific">Methanosarcina baikalica</name>
    <dbReference type="NCBI Taxonomy" id="3073890"/>
    <lineage>
        <taxon>Archaea</taxon>
        <taxon>Methanobacteriati</taxon>
        <taxon>Methanobacteriota</taxon>
        <taxon>Stenosarchaea group</taxon>
        <taxon>Methanomicrobia</taxon>
        <taxon>Methanosarcinales</taxon>
        <taxon>Methanosarcinaceae</taxon>
        <taxon>Methanosarcina</taxon>
    </lineage>
</organism>
<evidence type="ECO:0000313" key="2">
    <source>
        <dbReference type="EMBL" id="MDR7666561.1"/>
    </source>
</evidence>
<proteinExistence type="predicted"/>
<feature type="coiled-coil region" evidence="1">
    <location>
        <begin position="185"/>
        <end position="216"/>
    </location>
</feature>
<protein>
    <submittedName>
        <fullName evidence="2">Uncharacterized protein</fullName>
    </submittedName>
</protein>
<dbReference type="RefSeq" id="WP_310576589.1">
    <property type="nucleotide sequence ID" value="NZ_JAVKPK010000055.1"/>
</dbReference>